<dbReference type="EMBL" id="JAUSSU010000009">
    <property type="protein sequence ID" value="MDQ0114956.1"/>
    <property type="molecule type" value="Genomic_DNA"/>
</dbReference>
<keyword evidence="2" id="KW-1185">Reference proteome</keyword>
<accession>A0ABT9U7D8</accession>
<dbReference type="InterPro" id="IPR036926">
    <property type="entry name" value="Thymidate_synth/dCMP_Mease_sf"/>
</dbReference>
<dbReference type="Proteomes" id="UP001229346">
    <property type="component" value="Unassembled WGS sequence"/>
</dbReference>
<name>A0ABT9U7D8_PAEHA</name>
<comment type="caution">
    <text evidence="1">The sequence shown here is derived from an EMBL/GenBank/DDBJ whole genome shotgun (WGS) entry which is preliminary data.</text>
</comment>
<gene>
    <name evidence="1" type="ORF">J2T15_004413</name>
</gene>
<sequence>MNTVITGRNVSEAWANSILYLNGCNKREEYNLIAEIVNPIEDDIEFRRKINCILTSLEDQSIETVANTIFPQAIEDKQKSREVFYDRFYKLYPKLRRIQINSHGTYFGRLVAWNNDGGITGFNQLEYLIQKLYRERNNNRGIRVMYEMSIYNPILDNSVQMGFPCMSFISIKVREDFVDLTAVYRSQYFIQKAYGNYLGLGRLLEFISRQSGYRMGKLTCIATHASIRDIDKRNLTALIGLCSNEEQIELEL</sequence>
<proteinExistence type="predicted"/>
<protein>
    <recommendedName>
        <fullName evidence="3">Thymidylate synthase</fullName>
    </recommendedName>
</protein>
<dbReference type="RefSeq" id="WP_307206340.1">
    <property type="nucleotide sequence ID" value="NZ_JAUSSU010000009.1"/>
</dbReference>
<evidence type="ECO:0000313" key="2">
    <source>
        <dbReference type="Proteomes" id="UP001229346"/>
    </source>
</evidence>
<dbReference type="Gene3D" id="3.30.572.10">
    <property type="entry name" value="Thymidylate synthase/dCMP hydroxymethylase domain"/>
    <property type="match status" value="1"/>
</dbReference>
<reference evidence="1 2" key="1">
    <citation type="submission" date="2023-07" db="EMBL/GenBank/DDBJ databases">
        <title>Sorghum-associated microbial communities from plants grown in Nebraska, USA.</title>
        <authorList>
            <person name="Schachtman D."/>
        </authorList>
    </citation>
    <scope>NUCLEOTIDE SEQUENCE [LARGE SCALE GENOMIC DNA]</scope>
    <source>
        <strain evidence="1 2">CC482</strain>
    </source>
</reference>
<evidence type="ECO:0000313" key="1">
    <source>
        <dbReference type="EMBL" id="MDQ0114956.1"/>
    </source>
</evidence>
<organism evidence="1 2">
    <name type="scientific">Paenibacillus harenae</name>
    <dbReference type="NCBI Taxonomy" id="306543"/>
    <lineage>
        <taxon>Bacteria</taxon>
        <taxon>Bacillati</taxon>
        <taxon>Bacillota</taxon>
        <taxon>Bacilli</taxon>
        <taxon>Bacillales</taxon>
        <taxon>Paenibacillaceae</taxon>
        <taxon>Paenibacillus</taxon>
    </lineage>
</organism>
<dbReference type="SUPFAM" id="SSF55831">
    <property type="entry name" value="Thymidylate synthase/dCMP hydroxymethylase"/>
    <property type="match status" value="1"/>
</dbReference>
<evidence type="ECO:0008006" key="3">
    <source>
        <dbReference type="Google" id="ProtNLM"/>
    </source>
</evidence>